<reference evidence="2 3" key="1">
    <citation type="submission" date="2021-06" db="EMBL/GenBank/DDBJ databases">
        <title>Caerostris darwini draft genome.</title>
        <authorList>
            <person name="Kono N."/>
            <person name="Arakawa K."/>
        </authorList>
    </citation>
    <scope>NUCLEOTIDE SEQUENCE [LARGE SCALE GENOMIC DNA]</scope>
</reference>
<feature type="region of interest" description="Disordered" evidence="1">
    <location>
        <begin position="157"/>
        <end position="190"/>
    </location>
</feature>
<feature type="region of interest" description="Disordered" evidence="1">
    <location>
        <begin position="118"/>
        <end position="138"/>
    </location>
</feature>
<accession>A0AAV4VYM2</accession>
<proteinExistence type="predicted"/>
<dbReference type="Proteomes" id="UP001054837">
    <property type="component" value="Unassembled WGS sequence"/>
</dbReference>
<dbReference type="EMBL" id="BPLQ01013860">
    <property type="protein sequence ID" value="GIY75386.1"/>
    <property type="molecule type" value="Genomic_DNA"/>
</dbReference>
<sequence length="190" mass="21482">MFSPLQINYCKQNQPGGMVLRSLKEEPPWPPCSLNFLHLFSSEFAQKFQFIRNRQSPNGVLVVIFSFIPERICYNKCVTHKIQHVAIPRGIAIVQSNRSTKRPFDSYQLRRHIHSDASANGSSHIISPSGPSPRRQPNGAFIVARGALNVPITSCSYSSSEGEQLPRSHCIQNRERNEKLENNVNAEVKQ</sequence>
<dbReference type="AlphaFoldDB" id="A0AAV4VYM2"/>
<keyword evidence="3" id="KW-1185">Reference proteome</keyword>
<name>A0AAV4VYM2_9ARAC</name>
<evidence type="ECO:0000313" key="2">
    <source>
        <dbReference type="EMBL" id="GIY75386.1"/>
    </source>
</evidence>
<evidence type="ECO:0000313" key="3">
    <source>
        <dbReference type="Proteomes" id="UP001054837"/>
    </source>
</evidence>
<feature type="compositionally biased region" description="Low complexity" evidence="1">
    <location>
        <begin position="121"/>
        <end position="133"/>
    </location>
</feature>
<gene>
    <name evidence="2" type="ORF">CDAR_434351</name>
</gene>
<evidence type="ECO:0000256" key="1">
    <source>
        <dbReference type="SAM" id="MobiDB-lite"/>
    </source>
</evidence>
<protein>
    <submittedName>
        <fullName evidence="2">Uncharacterized protein</fullName>
    </submittedName>
</protein>
<feature type="compositionally biased region" description="Basic and acidic residues" evidence="1">
    <location>
        <begin position="172"/>
        <end position="181"/>
    </location>
</feature>
<comment type="caution">
    <text evidence="2">The sequence shown here is derived from an EMBL/GenBank/DDBJ whole genome shotgun (WGS) entry which is preliminary data.</text>
</comment>
<organism evidence="2 3">
    <name type="scientific">Caerostris darwini</name>
    <dbReference type="NCBI Taxonomy" id="1538125"/>
    <lineage>
        <taxon>Eukaryota</taxon>
        <taxon>Metazoa</taxon>
        <taxon>Ecdysozoa</taxon>
        <taxon>Arthropoda</taxon>
        <taxon>Chelicerata</taxon>
        <taxon>Arachnida</taxon>
        <taxon>Araneae</taxon>
        <taxon>Araneomorphae</taxon>
        <taxon>Entelegynae</taxon>
        <taxon>Araneoidea</taxon>
        <taxon>Araneidae</taxon>
        <taxon>Caerostris</taxon>
    </lineage>
</organism>